<dbReference type="EMBL" id="LHXL01000021">
    <property type="protein sequence ID" value="KXA89838.1"/>
    <property type="molecule type" value="Genomic_DNA"/>
</dbReference>
<gene>
    <name evidence="1" type="ORF">AKJ62_02230</name>
</gene>
<sequence>MISGGNCNYIERWFETLKDRFKAFDCYFPTENPKLVENFTRAFSHHYNQSRYHMTLKGPPTGGKTGLKKWLEVIK</sequence>
<proteinExistence type="predicted"/>
<name>A0A133U6P6_9EURY</name>
<dbReference type="Proteomes" id="UP000070589">
    <property type="component" value="Unassembled WGS sequence"/>
</dbReference>
<accession>A0A133U6P6</accession>
<dbReference type="AlphaFoldDB" id="A0A133U6P6"/>
<organism evidence="1 2">
    <name type="scientific">candidate division MSBL1 archaeon SCGC-AAA259D14</name>
    <dbReference type="NCBI Taxonomy" id="1698261"/>
    <lineage>
        <taxon>Archaea</taxon>
        <taxon>Methanobacteriati</taxon>
        <taxon>Methanobacteriota</taxon>
        <taxon>candidate division MSBL1</taxon>
    </lineage>
</organism>
<evidence type="ECO:0000313" key="2">
    <source>
        <dbReference type="Proteomes" id="UP000070589"/>
    </source>
</evidence>
<reference evidence="1 2" key="1">
    <citation type="journal article" date="2016" name="Sci. Rep.">
        <title>Metabolic traits of an uncultured archaeal lineage -MSBL1- from brine pools of the Red Sea.</title>
        <authorList>
            <person name="Mwirichia R."/>
            <person name="Alam I."/>
            <person name="Rashid M."/>
            <person name="Vinu M."/>
            <person name="Ba-Alawi W."/>
            <person name="Anthony Kamau A."/>
            <person name="Kamanda Ngugi D."/>
            <person name="Goker M."/>
            <person name="Klenk H.P."/>
            <person name="Bajic V."/>
            <person name="Stingl U."/>
        </authorList>
    </citation>
    <scope>NUCLEOTIDE SEQUENCE [LARGE SCALE GENOMIC DNA]</scope>
    <source>
        <strain evidence="1">SCGC-AAA259D14</strain>
    </source>
</reference>
<protein>
    <recommendedName>
        <fullName evidence="3">Integrase catalytic domain-containing protein</fullName>
    </recommendedName>
</protein>
<keyword evidence="2" id="KW-1185">Reference proteome</keyword>
<comment type="caution">
    <text evidence="1">The sequence shown here is derived from an EMBL/GenBank/DDBJ whole genome shotgun (WGS) entry which is preliminary data.</text>
</comment>
<evidence type="ECO:0008006" key="3">
    <source>
        <dbReference type="Google" id="ProtNLM"/>
    </source>
</evidence>
<evidence type="ECO:0000313" key="1">
    <source>
        <dbReference type="EMBL" id="KXA89838.1"/>
    </source>
</evidence>